<dbReference type="EMBL" id="KN825111">
    <property type="protein sequence ID" value="KIK94388.1"/>
    <property type="molecule type" value="Genomic_DNA"/>
</dbReference>
<sequence length="63" mass="7186">MPISEQLVLCQLVSTERIICARRSKMVPFALSSSEGFSRWGRAEMRGVFGRKKSPRQVACKRQ</sequence>
<dbReference type="HOGENOM" id="CLU_2886461_0_0_1"/>
<proteinExistence type="predicted"/>
<dbReference type="Proteomes" id="UP000054538">
    <property type="component" value="Unassembled WGS sequence"/>
</dbReference>
<accession>A0A0D0DQ68</accession>
<dbReference type="InParanoid" id="A0A0D0DQ68"/>
<gene>
    <name evidence="1" type="ORF">PAXRUDRAFT_828043</name>
</gene>
<organism evidence="1 2">
    <name type="scientific">Paxillus rubicundulus Ve08.2h10</name>
    <dbReference type="NCBI Taxonomy" id="930991"/>
    <lineage>
        <taxon>Eukaryota</taxon>
        <taxon>Fungi</taxon>
        <taxon>Dikarya</taxon>
        <taxon>Basidiomycota</taxon>
        <taxon>Agaricomycotina</taxon>
        <taxon>Agaricomycetes</taxon>
        <taxon>Agaricomycetidae</taxon>
        <taxon>Boletales</taxon>
        <taxon>Paxilineae</taxon>
        <taxon>Paxillaceae</taxon>
        <taxon>Paxillus</taxon>
    </lineage>
</organism>
<keyword evidence="2" id="KW-1185">Reference proteome</keyword>
<dbReference type="AlphaFoldDB" id="A0A0D0DQ68"/>
<evidence type="ECO:0000313" key="1">
    <source>
        <dbReference type="EMBL" id="KIK94388.1"/>
    </source>
</evidence>
<reference evidence="1 2" key="1">
    <citation type="submission" date="2014-04" db="EMBL/GenBank/DDBJ databases">
        <authorList>
            <consortium name="DOE Joint Genome Institute"/>
            <person name="Kuo A."/>
            <person name="Kohler A."/>
            <person name="Jargeat P."/>
            <person name="Nagy L.G."/>
            <person name="Floudas D."/>
            <person name="Copeland A."/>
            <person name="Barry K.W."/>
            <person name="Cichocki N."/>
            <person name="Veneault-Fourrey C."/>
            <person name="LaButti K."/>
            <person name="Lindquist E.A."/>
            <person name="Lipzen A."/>
            <person name="Lundell T."/>
            <person name="Morin E."/>
            <person name="Murat C."/>
            <person name="Sun H."/>
            <person name="Tunlid A."/>
            <person name="Henrissat B."/>
            <person name="Grigoriev I.V."/>
            <person name="Hibbett D.S."/>
            <person name="Martin F."/>
            <person name="Nordberg H.P."/>
            <person name="Cantor M.N."/>
            <person name="Hua S.X."/>
        </authorList>
    </citation>
    <scope>NUCLEOTIDE SEQUENCE [LARGE SCALE GENOMIC DNA]</scope>
    <source>
        <strain evidence="1 2">Ve08.2h10</strain>
    </source>
</reference>
<reference evidence="2" key="2">
    <citation type="submission" date="2015-01" db="EMBL/GenBank/DDBJ databases">
        <title>Evolutionary Origins and Diversification of the Mycorrhizal Mutualists.</title>
        <authorList>
            <consortium name="DOE Joint Genome Institute"/>
            <consortium name="Mycorrhizal Genomics Consortium"/>
            <person name="Kohler A."/>
            <person name="Kuo A."/>
            <person name="Nagy L.G."/>
            <person name="Floudas D."/>
            <person name="Copeland A."/>
            <person name="Barry K.W."/>
            <person name="Cichocki N."/>
            <person name="Veneault-Fourrey C."/>
            <person name="LaButti K."/>
            <person name="Lindquist E.A."/>
            <person name="Lipzen A."/>
            <person name="Lundell T."/>
            <person name="Morin E."/>
            <person name="Murat C."/>
            <person name="Riley R."/>
            <person name="Ohm R."/>
            <person name="Sun H."/>
            <person name="Tunlid A."/>
            <person name="Henrissat B."/>
            <person name="Grigoriev I.V."/>
            <person name="Hibbett D.S."/>
            <person name="Martin F."/>
        </authorList>
    </citation>
    <scope>NUCLEOTIDE SEQUENCE [LARGE SCALE GENOMIC DNA]</scope>
    <source>
        <strain evidence="2">Ve08.2h10</strain>
    </source>
</reference>
<protein>
    <submittedName>
        <fullName evidence="1">Uncharacterized protein</fullName>
    </submittedName>
</protein>
<name>A0A0D0DQ68_9AGAM</name>
<evidence type="ECO:0000313" key="2">
    <source>
        <dbReference type="Proteomes" id="UP000054538"/>
    </source>
</evidence>